<dbReference type="PANTHER" id="PTHR13715">
    <property type="entry name" value="RYANODINE RECEPTOR AND IP3 RECEPTOR"/>
    <property type="match status" value="1"/>
</dbReference>
<dbReference type="InterPro" id="IPR015925">
    <property type="entry name" value="Ryanodine_IP3_receptor"/>
</dbReference>
<dbReference type="InterPro" id="IPR000699">
    <property type="entry name" value="RIH_dom"/>
</dbReference>
<accession>A0A2T7NGN4</accession>
<comment type="caution">
    <text evidence="3">The sequence shown here is derived from an EMBL/GenBank/DDBJ whole genome shotgun (WGS) entry which is preliminary data.</text>
</comment>
<keyword evidence="4" id="KW-1185">Reference proteome</keyword>
<dbReference type="SUPFAM" id="SSF82109">
    <property type="entry name" value="MIR domain"/>
    <property type="match status" value="1"/>
</dbReference>
<sequence>MKKPPVSRGDIIRWEQQVRLRHMTTRKYLSIDEKHDIMLTDDNEDPKTVFRLHSVLSERDEIHFESYARIEHVLTGFWLHALKDEDYIRKQFRSLDETHDQSMRGLRWDSAQVRQVAASGESMYDDAFTIQHVEKQYVDDFNYVGGMVPFLLNLIKDRDEGIYLNAKKTHTTLTAMEELRKFLLHMGSPVKNRQKLMRNLRGGIGINVAQMIVELIRDKRKIVDRITHQQIDEFVGLLQVTQNYRFLDLLHVLCVCDDVAIPNNQSYIVQRWLHREHKGVYLTARGQDINRQPNILYISTTNGASWMALHEFVDETNPDYDKDQHDFLQHQLDLYKALCFPLCVFVCVCVCVCVHVDACIRIVCTCTGLFVDVGNNYSVLDHPNICFVYDYVGSKDEEKSQADFVVKELVAIFPVLRDWIAEFLQNNNNMVASEVGHNMLIEQVLRLLYHLVKFGYYQDWEDVQQLLPPMLSLLDGRKDFPFPKDKDKGYSKEAMKQVQQYQQQDRYDKGPETAAIVNAKYQALEVLDLLLTYQRNLRLQSFMGKFKMAETTSTARKSQNVLSPLIYDTYNPHDQSKRALKKQKSVVKELRDMFNVSAIFDVELLTRILLDLSQYKYNKLITKALNILNKVYSSKTNMFKLSEKAQASSVLLTQDSSRVHREVLKNMPLLRRLARAKLDAQQVKLMSDILDDLAEFCHLPMTPDEPHPMNQNILISNGILIILFDILVQEIDFKLLEQYAGMTDIFKKTLYLLRLLARENDAVQHHIFERLDILLEVRVVESDLAMALREVAGTGLTLKRNQAYVMKYIMQNYKKLAFVLDLAREEREKILTSPAKMSTLRYYISLLDLLAACAEGENMFIESLCQTILPMDDLLAMLNNPAIDNVLKKPFLRCLHHVYMKSNGSVVDMQTSEIPHDRWADMLTQWRVCCSELWDYLASLSIEMNRLTDSIREDPEKIGIHLKTAPEKSGSAHAPDFESSAYGTVLYILEGVFPFLETFYRDFYFPDQQQYGQEMDETDHLAKACVMFSEIVGPLLFKPNHMKNMVNCLSVVVPVSNMPNSNLEHIMERFASGITVEDTSSAIRRGNIEYYSSEVELNAKFRVFAKNCAVVFAGHNTVTAQLRLKSKRAYTIIGSDEELPLGEEFQSLVRCFIDTHDKKVDKRYGPAAKLLDQLAISMECKRMSEGARMEMDELNVKCFQVLRALVHNEERRLPEDWATRTTEPKITK</sequence>
<protein>
    <recommendedName>
        <fullName evidence="2">MIR domain-containing protein</fullName>
    </recommendedName>
</protein>
<dbReference type="PROSITE" id="PS50919">
    <property type="entry name" value="MIR"/>
    <property type="match status" value="1"/>
</dbReference>
<dbReference type="InterPro" id="IPR036300">
    <property type="entry name" value="MIR_dom_sf"/>
</dbReference>
<keyword evidence="1" id="KW-0677">Repeat</keyword>
<name>A0A2T7NGN4_POMCA</name>
<dbReference type="Pfam" id="PF01365">
    <property type="entry name" value="RYDR_ITPR"/>
    <property type="match status" value="1"/>
</dbReference>
<dbReference type="OrthoDB" id="300855at2759"/>
<dbReference type="PANTHER" id="PTHR13715:SF99">
    <property type="entry name" value="INOSITOL 1,4,5-TRISPHOSPHATE RECEPTOR-LIKE PROTEIN A"/>
    <property type="match status" value="1"/>
</dbReference>
<gene>
    <name evidence="3" type="ORF">C0Q70_18497</name>
</gene>
<dbReference type="GO" id="GO:0005262">
    <property type="term" value="F:calcium channel activity"/>
    <property type="evidence" value="ECO:0007669"/>
    <property type="project" value="InterPro"/>
</dbReference>
<dbReference type="STRING" id="400727.A0A2T7NGN4"/>
<dbReference type="Proteomes" id="UP000245119">
    <property type="component" value="Linkage Group LG12"/>
</dbReference>
<dbReference type="InterPro" id="IPR016093">
    <property type="entry name" value="MIR_motif"/>
</dbReference>
<dbReference type="EMBL" id="PZQS01000012">
    <property type="protein sequence ID" value="PVD20343.1"/>
    <property type="molecule type" value="Genomic_DNA"/>
</dbReference>
<evidence type="ECO:0000256" key="1">
    <source>
        <dbReference type="ARBA" id="ARBA00022737"/>
    </source>
</evidence>
<feature type="domain" description="MIR" evidence="2">
    <location>
        <begin position="9"/>
        <end position="67"/>
    </location>
</feature>
<organism evidence="3 4">
    <name type="scientific">Pomacea canaliculata</name>
    <name type="common">Golden apple snail</name>
    <dbReference type="NCBI Taxonomy" id="400727"/>
    <lineage>
        <taxon>Eukaryota</taxon>
        <taxon>Metazoa</taxon>
        <taxon>Spiralia</taxon>
        <taxon>Lophotrochozoa</taxon>
        <taxon>Mollusca</taxon>
        <taxon>Gastropoda</taxon>
        <taxon>Caenogastropoda</taxon>
        <taxon>Architaenioglossa</taxon>
        <taxon>Ampullarioidea</taxon>
        <taxon>Ampullariidae</taxon>
        <taxon>Pomacea</taxon>
    </lineage>
</organism>
<dbReference type="AlphaFoldDB" id="A0A2T7NGN4"/>
<dbReference type="CDD" id="cd23280">
    <property type="entry name" value="beta-trefoil_MIR_itr-1-like"/>
    <property type="match status" value="1"/>
</dbReference>
<reference evidence="3 4" key="1">
    <citation type="submission" date="2018-04" db="EMBL/GenBank/DDBJ databases">
        <title>The genome of golden apple snail Pomacea canaliculata provides insight into stress tolerance and invasive adaptation.</title>
        <authorList>
            <person name="Liu C."/>
            <person name="Liu B."/>
            <person name="Ren Y."/>
            <person name="Zhang Y."/>
            <person name="Wang H."/>
            <person name="Li S."/>
            <person name="Jiang F."/>
            <person name="Yin L."/>
            <person name="Zhang G."/>
            <person name="Qian W."/>
            <person name="Fan W."/>
        </authorList>
    </citation>
    <scope>NUCLEOTIDE SEQUENCE [LARGE SCALE GENOMIC DNA]</scope>
    <source>
        <strain evidence="3">SZHN2017</strain>
        <tissue evidence="3">Muscle</tissue>
    </source>
</reference>
<proteinExistence type="predicted"/>
<evidence type="ECO:0000313" key="4">
    <source>
        <dbReference type="Proteomes" id="UP000245119"/>
    </source>
</evidence>
<dbReference type="Gene3D" id="2.80.10.50">
    <property type="match status" value="1"/>
</dbReference>
<dbReference type="Pfam" id="PF02815">
    <property type="entry name" value="MIR"/>
    <property type="match status" value="1"/>
</dbReference>
<evidence type="ECO:0000259" key="2">
    <source>
        <dbReference type="PROSITE" id="PS50919"/>
    </source>
</evidence>
<dbReference type="GO" id="GO:0016020">
    <property type="term" value="C:membrane"/>
    <property type="evidence" value="ECO:0007669"/>
    <property type="project" value="InterPro"/>
</dbReference>
<evidence type="ECO:0000313" key="3">
    <source>
        <dbReference type="EMBL" id="PVD20343.1"/>
    </source>
</evidence>